<dbReference type="Gene3D" id="1.20.120.1220">
    <property type="match status" value="1"/>
</dbReference>
<dbReference type="GO" id="GO:0032259">
    <property type="term" value="P:methylation"/>
    <property type="evidence" value="ECO:0007669"/>
    <property type="project" value="UniProtKB-KW"/>
</dbReference>
<feature type="transmembrane region" description="Helical" evidence="1">
    <location>
        <begin position="28"/>
        <end position="60"/>
    </location>
</feature>
<keyword evidence="3" id="KW-0808">Transferase</keyword>
<dbReference type="GO" id="GO:0004190">
    <property type="term" value="F:aspartic-type endopeptidase activity"/>
    <property type="evidence" value="ECO:0007669"/>
    <property type="project" value="UniProtKB-EC"/>
</dbReference>
<feature type="domain" description="Prepilin type IV endopeptidase peptidase" evidence="2">
    <location>
        <begin position="50"/>
        <end position="149"/>
    </location>
</feature>
<keyword evidence="3" id="KW-0378">Hydrolase</keyword>
<evidence type="ECO:0000259" key="2">
    <source>
        <dbReference type="Pfam" id="PF01478"/>
    </source>
</evidence>
<dbReference type="EC" id="3.4.23.43" evidence="3"/>
<dbReference type="InterPro" id="IPR000045">
    <property type="entry name" value="Prepilin_IV_endopep_pep"/>
</dbReference>
<dbReference type="EC" id="2.1.1.-" evidence="3"/>
<dbReference type="Pfam" id="PF01478">
    <property type="entry name" value="Peptidase_A24"/>
    <property type="match status" value="1"/>
</dbReference>
<evidence type="ECO:0000313" key="4">
    <source>
        <dbReference type="Proteomes" id="UP000703038"/>
    </source>
</evidence>
<accession>A0ABS2KS21</accession>
<keyword evidence="3" id="KW-0489">Methyltransferase</keyword>
<protein>
    <submittedName>
        <fullName evidence="3">Leader peptidase (Prepilin peptidase)/N-methyltransferase</fullName>
        <ecNumber evidence="3">2.1.1.-</ecNumber>
        <ecNumber evidence="3">3.4.23.43</ecNumber>
    </submittedName>
</protein>
<evidence type="ECO:0000256" key="1">
    <source>
        <dbReference type="SAM" id="Phobius"/>
    </source>
</evidence>
<evidence type="ECO:0000313" key="3">
    <source>
        <dbReference type="EMBL" id="MBM7414709.1"/>
    </source>
</evidence>
<sequence>MTVLLGSALCCLAVLTVGRWVTPTVPDLLAAAAVGAALGAVTTDTAVLAVGAWSCAVALVDLVRHRLPNDLTLPAAGAVFLAAAHQGGGESALLGGLALAGVHLVGSVVSPGSIGGGDVKLCLALGGLGAVSGPSTWTVAAVLAPTTTLVLAAMTGRTGGAAGIPHGPALCAATLVAWVNAGT</sequence>
<comment type="caution">
    <text evidence="3">The sequence shown here is derived from an EMBL/GenBank/DDBJ whole genome shotgun (WGS) entry which is preliminary data.</text>
</comment>
<dbReference type="GO" id="GO:0008168">
    <property type="term" value="F:methyltransferase activity"/>
    <property type="evidence" value="ECO:0007669"/>
    <property type="project" value="UniProtKB-KW"/>
</dbReference>
<keyword evidence="1" id="KW-0472">Membrane</keyword>
<gene>
    <name evidence="3" type="ORF">JOE42_001442</name>
</gene>
<reference evidence="3 4" key="1">
    <citation type="submission" date="2021-01" db="EMBL/GenBank/DDBJ databases">
        <title>Genomics of switchgrass bacterial isolates.</title>
        <authorList>
            <person name="Shade A."/>
        </authorList>
    </citation>
    <scope>NUCLEOTIDE SEQUENCE [LARGE SCALE GENOMIC DNA]</scope>
    <source>
        <strain evidence="3 4">PvP111</strain>
    </source>
</reference>
<keyword evidence="1" id="KW-0812">Transmembrane</keyword>
<keyword evidence="4" id="KW-1185">Reference proteome</keyword>
<dbReference type="EMBL" id="JAFBBK010000001">
    <property type="protein sequence ID" value="MBM7414709.1"/>
    <property type="molecule type" value="Genomic_DNA"/>
</dbReference>
<dbReference type="Proteomes" id="UP000703038">
    <property type="component" value="Unassembled WGS sequence"/>
</dbReference>
<proteinExistence type="predicted"/>
<dbReference type="RefSeq" id="WP_204867550.1">
    <property type="nucleotide sequence ID" value="NZ_JAFBBK010000001.1"/>
</dbReference>
<keyword evidence="1" id="KW-1133">Transmembrane helix</keyword>
<name>A0ABS2KS21_9NOCA</name>
<organism evidence="3 4">
    <name type="scientific">Rhodococcoides corynebacterioides</name>
    <dbReference type="NCBI Taxonomy" id="53972"/>
    <lineage>
        <taxon>Bacteria</taxon>
        <taxon>Bacillati</taxon>
        <taxon>Actinomycetota</taxon>
        <taxon>Actinomycetes</taxon>
        <taxon>Mycobacteriales</taxon>
        <taxon>Nocardiaceae</taxon>
        <taxon>Rhodococcoides</taxon>
    </lineage>
</organism>